<reference evidence="3" key="1">
    <citation type="submission" date="2022-11" db="UniProtKB">
        <authorList>
            <consortium name="WormBaseParasite"/>
        </authorList>
    </citation>
    <scope>IDENTIFICATION</scope>
</reference>
<name>A0A914VR47_9BILA</name>
<evidence type="ECO:0000256" key="1">
    <source>
        <dbReference type="SAM" id="MobiDB-lite"/>
    </source>
</evidence>
<dbReference type="Proteomes" id="UP000887566">
    <property type="component" value="Unplaced"/>
</dbReference>
<sequence length="226" mass="24297">MFAPNVSPTQPRSNVRTPAGCGVNSQSAREARRSLHSRSSYFSCHRTGIRTTCDFCLLTITSAHSSALLHFSCLVLLGTVASSTKLKNQKIAENIMFGLCFQQVLIGVVAITFAEWASAAPAVAPAIKKATFNLDDIASAANGASRLRYGKRGGNRDESYSGIDPELFDTIVSLNNVGKRSGSTADAELFDNLHRFAEAGKRSNLVSDRLSRLAEALNGAERPRFG</sequence>
<keyword evidence="2" id="KW-1185">Reference proteome</keyword>
<evidence type="ECO:0000313" key="3">
    <source>
        <dbReference type="WBParaSite" id="PSAMB.scaffold234size63179.g3439.t2"/>
    </source>
</evidence>
<feature type="region of interest" description="Disordered" evidence="1">
    <location>
        <begin position="1"/>
        <end position="25"/>
    </location>
</feature>
<accession>A0A914VR47</accession>
<organism evidence="2 3">
    <name type="scientific">Plectus sambesii</name>
    <dbReference type="NCBI Taxonomy" id="2011161"/>
    <lineage>
        <taxon>Eukaryota</taxon>
        <taxon>Metazoa</taxon>
        <taxon>Ecdysozoa</taxon>
        <taxon>Nematoda</taxon>
        <taxon>Chromadorea</taxon>
        <taxon>Plectida</taxon>
        <taxon>Plectina</taxon>
        <taxon>Plectoidea</taxon>
        <taxon>Plectidae</taxon>
        <taxon>Plectus</taxon>
    </lineage>
</organism>
<protein>
    <submittedName>
        <fullName evidence="3">Uncharacterized protein</fullName>
    </submittedName>
</protein>
<feature type="compositionally biased region" description="Polar residues" evidence="1">
    <location>
        <begin position="1"/>
        <end position="16"/>
    </location>
</feature>
<dbReference type="AlphaFoldDB" id="A0A914VR47"/>
<evidence type="ECO:0000313" key="2">
    <source>
        <dbReference type="Proteomes" id="UP000887566"/>
    </source>
</evidence>
<proteinExistence type="predicted"/>
<dbReference type="WBParaSite" id="PSAMB.scaffold234size63179.g3439.t2">
    <property type="protein sequence ID" value="PSAMB.scaffold234size63179.g3439.t2"/>
    <property type="gene ID" value="PSAMB.scaffold234size63179.g3439"/>
</dbReference>